<reference evidence="1" key="1">
    <citation type="submission" date="2018-05" db="EMBL/GenBank/DDBJ databases">
        <authorList>
            <person name="Lanie J.A."/>
            <person name="Ng W.-L."/>
            <person name="Kazmierczak K.M."/>
            <person name="Andrzejewski T.M."/>
            <person name="Davidsen T.M."/>
            <person name="Wayne K.J."/>
            <person name="Tettelin H."/>
            <person name="Glass J.I."/>
            <person name="Rusch D."/>
            <person name="Podicherti R."/>
            <person name="Tsui H.-C.T."/>
            <person name="Winkler M.E."/>
        </authorList>
    </citation>
    <scope>NUCLEOTIDE SEQUENCE</scope>
</reference>
<organism evidence="1">
    <name type="scientific">marine metagenome</name>
    <dbReference type="NCBI Taxonomy" id="408172"/>
    <lineage>
        <taxon>unclassified sequences</taxon>
        <taxon>metagenomes</taxon>
        <taxon>ecological metagenomes</taxon>
    </lineage>
</organism>
<dbReference type="EMBL" id="UINC01228052">
    <property type="protein sequence ID" value="SVE59206.1"/>
    <property type="molecule type" value="Genomic_DNA"/>
</dbReference>
<protein>
    <submittedName>
        <fullName evidence="1">Uncharacterized protein</fullName>
    </submittedName>
</protein>
<proteinExistence type="predicted"/>
<sequence>DATYDEMRQKARDAVDKIIAALRNTGTPS</sequence>
<evidence type="ECO:0000313" key="1">
    <source>
        <dbReference type="EMBL" id="SVE59206.1"/>
    </source>
</evidence>
<feature type="non-terminal residue" evidence="1">
    <location>
        <position position="1"/>
    </location>
</feature>
<gene>
    <name evidence="1" type="ORF">METZ01_LOCUS512060</name>
</gene>
<accession>A0A383EQN6</accession>
<dbReference type="AlphaFoldDB" id="A0A383EQN6"/>
<name>A0A383EQN6_9ZZZZ</name>